<dbReference type="EMBL" id="MU128915">
    <property type="protein sequence ID" value="KAF9519865.1"/>
    <property type="molecule type" value="Genomic_DNA"/>
</dbReference>
<comment type="caution">
    <text evidence="1">The sequence shown here is derived from an EMBL/GenBank/DDBJ whole genome shotgun (WGS) entry which is preliminary data.</text>
</comment>
<proteinExistence type="predicted"/>
<dbReference type="OrthoDB" id="2910790at2759"/>
<keyword evidence="2" id="KW-1185">Reference proteome</keyword>
<name>A0A9P6E291_9AGAM</name>
<evidence type="ECO:0000313" key="2">
    <source>
        <dbReference type="Proteomes" id="UP000886523"/>
    </source>
</evidence>
<gene>
    <name evidence="1" type="ORF">BS47DRAFT_1336587</name>
</gene>
<dbReference type="AlphaFoldDB" id="A0A9P6E291"/>
<evidence type="ECO:0000313" key="1">
    <source>
        <dbReference type="EMBL" id="KAF9519865.1"/>
    </source>
</evidence>
<protein>
    <submittedName>
        <fullName evidence="1">Uncharacterized protein</fullName>
    </submittedName>
</protein>
<reference evidence="1" key="1">
    <citation type="journal article" date="2020" name="Nat. Commun.">
        <title>Large-scale genome sequencing of mycorrhizal fungi provides insights into the early evolution of symbiotic traits.</title>
        <authorList>
            <person name="Miyauchi S."/>
            <person name="Kiss E."/>
            <person name="Kuo A."/>
            <person name="Drula E."/>
            <person name="Kohler A."/>
            <person name="Sanchez-Garcia M."/>
            <person name="Morin E."/>
            <person name="Andreopoulos B."/>
            <person name="Barry K.W."/>
            <person name="Bonito G."/>
            <person name="Buee M."/>
            <person name="Carver A."/>
            <person name="Chen C."/>
            <person name="Cichocki N."/>
            <person name="Clum A."/>
            <person name="Culley D."/>
            <person name="Crous P.W."/>
            <person name="Fauchery L."/>
            <person name="Girlanda M."/>
            <person name="Hayes R.D."/>
            <person name="Keri Z."/>
            <person name="LaButti K."/>
            <person name="Lipzen A."/>
            <person name="Lombard V."/>
            <person name="Magnuson J."/>
            <person name="Maillard F."/>
            <person name="Murat C."/>
            <person name="Nolan M."/>
            <person name="Ohm R.A."/>
            <person name="Pangilinan J."/>
            <person name="Pereira M.F."/>
            <person name="Perotto S."/>
            <person name="Peter M."/>
            <person name="Pfister S."/>
            <person name="Riley R."/>
            <person name="Sitrit Y."/>
            <person name="Stielow J.B."/>
            <person name="Szollosi G."/>
            <person name="Zifcakova L."/>
            <person name="Stursova M."/>
            <person name="Spatafora J.W."/>
            <person name="Tedersoo L."/>
            <person name="Vaario L.M."/>
            <person name="Yamada A."/>
            <person name="Yan M."/>
            <person name="Wang P."/>
            <person name="Xu J."/>
            <person name="Bruns T."/>
            <person name="Baldrian P."/>
            <person name="Vilgalys R."/>
            <person name="Dunand C."/>
            <person name="Henrissat B."/>
            <person name="Grigoriev I.V."/>
            <person name="Hibbett D."/>
            <person name="Nagy L.G."/>
            <person name="Martin F.M."/>
        </authorList>
    </citation>
    <scope>NUCLEOTIDE SEQUENCE</scope>
    <source>
        <strain evidence="1">UP504</strain>
    </source>
</reference>
<accession>A0A9P6E291</accession>
<organism evidence="1 2">
    <name type="scientific">Hydnum rufescens UP504</name>
    <dbReference type="NCBI Taxonomy" id="1448309"/>
    <lineage>
        <taxon>Eukaryota</taxon>
        <taxon>Fungi</taxon>
        <taxon>Dikarya</taxon>
        <taxon>Basidiomycota</taxon>
        <taxon>Agaricomycotina</taxon>
        <taxon>Agaricomycetes</taxon>
        <taxon>Cantharellales</taxon>
        <taxon>Hydnaceae</taxon>
        <taxon>Hydnum</taxon>
    </lineage>
</organism>
<dbReference type="Proteomes" id="UP000886523">
    <property type="component" value="Unassembled WGS sequence"/>
</dbReference>
<sequence>MARAFRGHDEDVYTWALEPYDGELTWGLRNDRMYSVARYEPCDNLEVSSRDLLYVRDAWMPLTLQIIATLTIMRHIEYYRLP</sequence>